<dbReference type="Proteomes" id="UP001150907">
    <property type="component" value="Unassembled WGS sequence"/>
</dbReference>
<dbReference type="PANTHER" id="PTHR11935">
    <property type="entry name" value="BETA LACTAMASE DOMAIN"/>
    <property type="match status" value="1"/>
</dbReference>
<protein>
    <recommendedName>
        <fullName evidence="5">hydroxyacylglutathione hydrolase</fullName>
        <ecNumber evidence="5">3.1.2.6</ecNumber>
    </recommendedName>
    <alternativeName>
        <fullName evidence="9">Glyoxalase II</fullName>
    </alternativeName>
</protein>
<evidence type="ECO:0000256" key="1">
    <source>
        <dbReference type="ARBA" id="ARBA00001623"/>
    </source>
</evidence>
<dbReference type="EMBL" id="JANBQF010000324">
    <property type="protein sequence ID" value="KAJ2002212.1"/>
    <property type="molecule type" value="Genomic_DNA"/>
</dbReference>
<evidence type="ECO:0000256" key="2">
    <source>
        <dbReference type="ARBA" id="ARBA00001947"/>
    </source>
</evidence>
<dbReference type="FunFam" id="3.60.15.10:FF:000019">
    <property type="entry name" value="Hydroxyacylglutathione hydrolase, mitochondrial"/>
    <property type="match status" value="1"/>
</dbReference>
<organism evidence="11 12">
    <name type="scientific">Coemansia thaxteri</name>
    <dbReference type="NCBI Taxonomy" id="2663907"/>
    <lineage>
        <taxon>Eukaryota</taxon>
        <taxon>Fungi</taxon>
        <taxon>Fungi incertae sedis</taxon>
        <taxon>Zoopagomycota</taxon>
        <taxon>Kickxellomycotina</taxon>
        <taxon>Kickxellomycetes</taxon>
        <taxon>Kickxellales</taxon>
        <taxon>Kickxellaceae</taxon>
        <taxon>Coemansia</taxon>
    </lineage>
</organism>
<reference evidence="11" key="1">
    <citation type="submission" date="2022-07" db="EMBL/GenBank/DDBJ databases">
        <title>Phylogenomic reconstructions and comparative analyses of Kickxellomycotina fungi.</title>
        <authorList>
            <person name="Reynolds N.K."/>
            <person name="Stajich J.E."/>
            <person name="Barry K."/>
            <person name="Grigoriev I.V."/>
            <person name="Crous P."/>
            <person name="Smith M.E."/>
        </authorList>
    </citation>
    <scope>NUCLEOTIDE SEQUENCE</scope>
    <source>
        <strain evidence="11">IMI 214461</strain>
    </source>
</reference>
<comment type="caution">
    <text evidence="11">The sequence shown here is derived from an EMBL/GenBank/DDBJ whole genome shotgun (WGS) entry which is preliminary data.</text>
</comment>
<dbReference type="Pfam" id="PF16123">
    <property type="entry name" value="HAGH_C"/>
    <property type="match status" value="1"/>
</dbReference>
<dbReference type="InterPro" id="IPR036866">
    <property type="entry name" value="RibonucZ/Hydroxyglut_hydro"/>
</dbReference>
<dbReference type="Gene3D" id="3.60.15.10">
    <property type="entry name" value="Ribonuclease Z/Hydroxyacylglutathione hydrolase-like"/>
    <property type="match status" value="1"/>
</dbReference>
<dbReference type="EC" id="3.1.2.6" evidence="5"/>
<proteinExistence type="inferred from homology"/>
<evidence type="ECO:0000259" key="10">
    <source>
        <dbReference type="SMART" id="SM00849"/>
    </source>
</evidence>
<dbReference type="GO" id="GO:0046872">
    <property type="term" value="F:metal ion binding"/>
    <property type="evidence" value="ECO:0007669"/>
    <property type="project" value="UniProtKB-KW"/>
</dbReference>
<evidence type="ECO:0000256" key="7">
    <source>
        <dbReference type="ARBA" id="ARBA00022801"/>
    </source>
</evidence>
<dbReference type="SMART" id="SM00849">
    <property type="entry name" value="Lactamase_B"/>
    <property type="match status" value="1"/>
</dbReference>
<dbReference type="PIRSF" id="PIRSF005457">
    <property type="entry name" value="Glx"/>
    <property type="match status" value="1"/>
</dbReference>
<gene>
    <name evidence="11" type="primary">GLO2</name>
    <name evidence="11" type="ORF">H4R26_003720</name>
</gene>
<evidence type="ECO:0000256" key="9">
    <source>
        <dbReference type="ARBA" id="ARBA00031044"/>
    </source>
</evidence>
<evidence type="ECO:0000256" key="3">
    <source>
        <dbReference type="ARBA" id="ARBA00004963"/>
    </source>
</evidence>
<dbReference type="GO" id="GO:0019243">
    <property type="term" value="P:methylglyoxal catabolic process to D-lactate via S-lactoyl-glutathione"/>
    <property type="evidence" value="ECO:0007669"/>
    <property type="project" value="InterPro"/>
</dbReference>
<evidence type="ECO:0000256" key="4">
    <source>
        <dbReference type="ARBA" id="ARBA00006759"/>
    </source>
</evidence>
<dbReference type="NCBIfam" id="TIGR03413">
    <property type="entry name" value="GSH_gloB"/>
    <property type="match status" value="1"/>
</dbReference>
<comment type="pathway">
    <text evidence="3">Secondary metabolite metabolism; methylglyoxal degradation; (R)-lactate from methylglyoxal: step 2/2.</text>
</comment>
<name>A0A9W8EEC4_9FUNG</name>
<keyword evidence="7 11" id="KW-0378">Hydrolase</keyword>
<keyword evidence="12" id="KW-1185">Reference proteome</keyword>
<dbReference type="SUPFAM" id="SSF56281">
    <property type="entry name" value="Metallo-hydrolase/oxidoreductase"/>
    <property type="match status" value="1"/>
</dbReference>
<dbReference type="GO" id="GO:0004416">
    <property type="term" value="F:hydroxyacylglutathione hydrolase activity"/>
    <property type="evidence" value="ECO:0007669"/>
    <property type="project" value="UniProtKB-EC"/>
</dbReference>
<comment type="cofactor">
    <cofactor evidence="2">
        <name>Zn(2+)</name>
        <dbReference type="ChEBI" id="CHEBI:29105"/>
    </cofactor>
</comment>
<evidence type="ECO:0000256" key="8">
    <source>
        <dbReference type="ARBA" id="ARBA00022833"/>
    </source>
</evidence>
<dbReference type="Pfam" id="PF00753">
    <property type="entry name" value="Lactamase_B"/>
    <property type="match status" value="1"/>
</dbReference>
<keyword evidence="6" id="KW-0479">Metal-binding</keyword>
<accession>A0A9W8EEC4</accession>
<dbReference type="InterPro" id="IPR032282">
    <property type="entry name" value="HAGH_C"/>
</dbReference>
<dbReference type="PANTHER" id="PTHR11935:SF94">
    <property type="entry name" value="TENZING NORGAY, ISOFORM C"/>
    <property type="match status" value="1"/>
</dbReference>
<dbReference type="CDD" id="cd07723">
    <property type="entry name" value="hydroxyacylglutathione_hydrolase_MBL-fold"/>
    <property type="match status" value="1"/>
</dbReference>
<sequence length="257" mass="28237">MKVIPVPCLSDNYAYVLLDEATSQATVVDPVEPEKVMAFVKKAQMTLTTVLTTHHHMDHSGGNTRLVAMVPQQQKLQVYGGDSRIPEMTKQLQDGDEFMLGSLRVRAIQTFGHTTSSICYYIQDPNATNSDEQRVVFTGDTLFVGGCGRLFEGSPADMYESLNRKLAKLPGDTKVYAGHEYTRSNLAFARSVDPNNAALKEKAEWSASAACTMPSTIAEELATNPFMRVDQPALQQAAGKADPVEVLGAIRQMKDRF</sequence>
<dbReference type="InterPro" id="IPR001279">
    <property type="entry name" value="Metallo-B-lactamas"/>
</dbReference>
<evidence type="ECO:0000313" key="12">
    <source>
        <dbReference type="Proteomes" id="UP001150907"/>
    </source>
</evidence>
<comment type="catalytic activity">
    <reaction evidence="1">
        <text>an S-(2-hydroxyacyl)glutathione + H2O = a 2-hydroxy carboxylate + glutathione + H(+)</text>
        <dbReference type="Rhea" id="RHEA:21864"/>
        <dbReference type="ChEBI" id="CHEBI:15377"/>
        <dbReference type="ChEBI" id="CHEBI:15378"/>
        <dbReference type="ChEBI" id="CHEBI:57925"/>
        <dbReference type="ChEBI" id="CHEBI:58896"/>
        <dbReference type="ChEBI" id="CHEBI:71261"/>
        <dbReference type="EC" id="3.1.2.6"/>
    </reaction>
</comment>
<feature type="domain" description="Metallo-beta-lactamase" evidence="10">
    <location>
        <begin position="11"/>
        <end position="179"/>
    </location>
</feature>
<comment type="similarity">
    <text evidence="4">Belongs to the metallo-beta-lactamase superfamily. Glyoxalase II family.</text>
</comment>
<dbReference type="InterPro" id="IPR017782">
    <property type="entry name" value="Hydroxyacylglutathione_Hdrlase"/>
</dbReference>
<keyword evidence="8" id="KW-0862">Zinc</keyword>
<dbReference type="HAMAP" id="MF_01374">
    <property type="entry name" value="Glyoxalase_2"/>
    <property type="match status" value="1"/>
</dbReference>
<dbReference type="AlphaFoldDB" id="A0A9W8EEC4"/>
<dbReference type="InterPro" id="IPR035680">
    <property type="entry name" value="Clx_II_MBL"/>
</dbReference>
<dbReference type="OrthoDB" id="515692at2759"/>
<evidence type="ECO:0000256" key="5">
    <source>
        <dbReference type="ARBA" id="ARBA00011917"/>
    </source>
</evidence>
<evidence type="ECO:0000313" key="11">
    <source>
        <dbReference type="EMBL" id="KAJ2002212.1"/>
    </source>
</evidence>
<evidence type="ECO:0000256" key="6">
    <source>
        <dbReference type="ARBA" id="ARBA00022723"/>
    </source>
</evidence>